<dbReference type="OrthoDB" id="3228311at2759"/>
<dbReference type="Proteomes" id="UP000008063">
    <property type="component" value="Unassembled WGS sequence"/>
</dbReference>
<accession>F8Q1K0</accession>
<proteinExistence type="predicted"/>
<gene>
    <name evidence="1" type="ORF">SERLA73DRAFT_138494</name>
</gene>
<dbReference type="AlphaFoldDB" id="F8Q1K0"/>
<dbReference type="InterPro" id="IPR012337">
    <property type="entry name" value="RNaseH-like_sf"/>
</dbReference>
<reference evidence="2" key="1">
    <citation type="journal article" date="2011" name="Science">
        <title>The plant cell wall-decomposing machinery underlies the functional diversity of forest fungi.</title>
        <authorList>
            <person name="Eastwood D.C."/>
            <person name="Floudas D."/>
            <person name="Binder M."/>
            <person name="Majcherczyk A."/>
            <person name="Schneider P."/>
            <person name="Aerts A."/>
            <person name="Asiegbu F.O."/>
            <person name="Baker S.E."/>
            <person name="Barry K."/>
            <person name="Bendiksby M."/>
            <person name="Blumentritt M."/>
            <person name="Coutinho P.M."/>
            <person name="Cullen D."/>
            <person name="de Vries R.P."/>
            <person name="Gathman A."/>
            <person name="Goodell B."/>
            <person name="Henrissat B."/>
            <person name="Ihrmark K."/>
            <person name="Kauserud H."/>
            <person name="Kohler A."/>
            <person name="LaButti K."/>
            <person name="Lapidus A."/>
            <person name="Lavin J.L."/>
            <person name="Lee Y.-H."/>
            <person name="Lindquist E."/>
            <person name="Lilly W."/>
            <person name="Lucas S."/>
            <person name="Morin E."/>
            <person name="Murat C."/>
            <person name="Oguiza J.A."/>
            <person name="Park J."/>
            <person name="Pisabarro A.G."/>
            <person name="Riley R."/>
            <person name="Rosling A."/>
            <person name="Salamov A."/>
            <person name="Schmidt O."/>
            <person name="Schmutz J."/>
            <person name="Skrede I."/>
            <person name="Stenlid J."/>
            <person name="Wiebenga A."/>
            <person name="Xie X."/>
            <person name="Kuees U."/>
            <person name="Hibbett D.S."/>
            <person name="Hoffmeister D."/>
            <person name="Hoegberg N."/>
            <person name="Martin F."/>
            <person name="Grigoriev I.V."/>
            <person name="Watkinson S.C."/>
        </authorList>
    </citation>
    <scope>NUCLEOTIDE SEQUENCE [LARGE SCALE GENOMIC DNA]</scope>
    <source>
        <strain evidence="2">strain S7.3</strain>
    </source>
</reference>
<dbReference type="EMBL" id="GL945481">
    <property type="protein sequence ID" value="EGN98178.1"/>
    <property type="molecule type" value="Genomic_DNA"/>
</dbReference>
<protein>
    <recommendedName>
        <fullName evidence="3">DUF659 domain-containing protein</fullName>
    </recommendedName>
</protein>
<sequence>MAKAFQEMLERFGLEQKVLVVTMDNATSNDTQTAKLSKLNNSFSTFNRVRCFNHTLQLCVCPWTSFKNIYASLLKRRRTR</sequence>
<evidence type="ECO:0000313" key="2">
    <source>
        <dbReference type="Proteomes" id="UP000008063"/>
    </source>
</evidence>
<organism evidence="2">
    <name type="scientific">Serpula lacrymans var. lacrymans (strain S7.3)</name>
    <name type="common">Dry rot fungus</name>
    <dbReference type="NCBI Taxonomy" id="936435"/>
    <lineage>
        <taxon>Eukaryota</taxon>
        <taxon>Fungi</taxon>
        <taxon>Dikarya</taxon>
        <taxon>Basidiomycota</taxon>
        <taxon>Agaricomycotina</taxon>
        <taxon>Agaricomycetes</taxon>
        <taxon>Agaricomycetidae</taxon>
        <taxon>Boletales</taxon>
        <taxon>Coniophorineae</taxon>
        <taxon>Serpulaceae</taxon>
        <taxon>Serpula</taxon>
    </lineage>
</organism>
<evidence type="ECO:0008006" key="3">
    <source>
        <dbReference type="Google" id="ProtNLM"/>
    </source>
</evidence>
<dbReference type="InParanoid" id="F8Q1K0"/>
<evidence type="ECO:0000313" key="1">
    <source>
        <dbReference type="EMBL" id="EGN98178.1"/>
    </source>
</evidence>
<name>F8Q1K0_SERL3</name>
<dbReference type="SUPFAM" id="SSF53098">
    <property type="entry name" value="Ribonuclease H-like"/>
    <property type="match status" value="1"/>
</dbReference>
<keyword evidence="2" id="KW-1185">Reference proteome</keyword>
<dbReference type="HOGENOM" id="CLU_196228_0_0_1"/>